<keyword evidence="7" id="KW-1185">Reference proteome</keyword>
<evidence type="ECO:0000256" key="3">
    <source>
        <dbReference type="ARBA" id="ARBA00061607"/>
    </source>
</evidence>
<dbReference type="InterPro" id="IPR041628">
    <property type="entry name" value="ChlI/MoxR_AAA_lid"/>
</dbReference>
<gene>
    <name evidence="6" type="ORF">EI42_04563</name>
</gene>
<dbReference type="FunFam" id="3.40.50.300:FF:000640">
    <property type="entry name" value="MoxR family ATPase"/>
    <property type="match status" value="1"/>
</dbReference>
<comment type="caution">
    <text evidence="6">The sequence shown here is derived from an EMBL/GenBank/DDBJ whole genome shotgun (WGS) entry which is preliminary data.</text>
</comment>
<reference evidence="6 7" key="1">
    <citation type="submission" date="2018-06" db="EMBL/GenBank/DDBJ databases">
        <title>Genomic Encyclopedia of Archaeal and Bacterial Type Strains, Phase II (KMG-II): from individual species to whole genera.</title>
        <authorList>
            <person name="Goeker M."/>
        </authorList>
    </citation>
    <scope>NUCLEOTIDE SEQUENCE [LARGE SCALE GENOMIC DNA]</scope>
    <source>
        <strain evidence="6 7">ATCC BAA-1881</strain>
    </source>
</reference>
<dbReference type="InterPro" id="IPR011703">
    <property type="entry name" value="ATPase_AAA-3"/>
</dbReference>
<accession>A0A326U2M6</accession>
<dbReference type="GO" id="GO:0005524">
    <property type="term" value="F:ATP binding"/>
    <property type="evidence" value="ECO:0007669"/>
    <property type="project" value="UniProtKB-KW"/>
</dbReference>
<evidence type="ECO:0000256" key="2">
    <source>
        <dbReference type="ARBA" id="ARBA00022840"/>
    </source>
</evidence>
<keyword evidence="1" id="KW-0547">Nucleotide-binding</keyword>
<dbReference type="AlphaFoldDB" id="A0A326U2M6"/>
<organism evidence="6 7">
    <name type="scientific">Thermosporothrix hazakensis</name>
    <dbReference type="NCBI Taxonomy" id="644383"/>
    <lineage>
        <taxon>Bacteria</taxon>
        <taxon>Bacillati</taxon>
        <taxon>Chloroflexota</taxon>
        <taxon>Ktedonobacteria</taxon>
        <taxon>Ktedonobacterales</taxon>
        <taxon>Thermosporotrichaceae</taxon>
        <taxon>Thermosporothrix</taxon>
    </lineage>
</organism>
<evidence type="ECO:0000313" key="7">
    <source>
        <dbReference type="Proteomes" id="UP000248806"/>
    </source>
</evidence>
<dbReference type="Pfam" id="PF07726">
    <property type="entry name" value="AAA_3"/>
    <property type="match status" value="1"/>
</dbReference>
<feature type="domain" description="ATPase AAA-3" evidence="4">
    <location>
        <begin position="44"/>
        <end position="174"/>
    </location>
</feature>
<evidence type="ECO:0000259" key="4">
    <source>
        <dbReference type="Pfam" id="PF07726"/>
    </source>
</evidence>
<dbReference type="Pfam" id="PF17863">
    <property type="entry name" value="AAA_lid_2"/>
    <property type="match status" value="1"/>
</dbReference>
<evidence type="ECO:0000259" key="5">
    <source>
        <dbReference type="Pfam" id="PF17863"/>
    </source>
</evidence>
<dbReference type="OrthoDB" id="9808397at2"/>
<evidence type="ECO:0000256" key="1">
    <source>
        <dbReference type="ARBA" id="ARBA00022741"/>
    </source>
</evidence>
<dbReference type="Proteomes" id="UP000248806">
    <property type="component" value="Unassembled WGS sequence"/>
</dbReference>
<comment type="similarity">
    <text evidence="3">Belongs to the MoxR family.</text>
</comment>
<dbReference type="RefSeq" id="WP_111324879.1">
    <property type="nucleotide sequence ID" value="NZ_BIFX01000001.1"/>
</dbReference>
<name>A0A326U2M6_THEHA</name>
<evidence type="ECO:0000313" key="6">
    <source>
        <dbReference type="EMBL" id="PZW24681.1"/>
    </source>
</evidence>
<dbReference type="Gene3D" id="3.40.50.300">
    <property type="entry name" value="P-loop containing nucleotide triphosphate hydrolases"/>
    <property type="match status" value="1"/>
</dbReference>
<keyword evidence="2" id="KW-0067">ATP-binding</keyword>
<dbReference type="InterPro" id="IPR050764">
    <property type="entry name" value="CbbQ/NirQ/NorQ/GpvN"/>
</dbReference>
<feature type="domain" description="ChlI/MoxR AAA lid" evidence="5">
    <location>
        <begin position="237"/>
        <end position="308"/>
    </location>
</feature>
<sequence length="319" mass="35716">MTQTDPIHQLQSAVQAVRTNVGRVIVGKTDVIDLLMVALLCEGHVLFEDVPGIGKTTLAKSLAKSLGCSFQRIQFTPDLLPSDITGITYYNQKKGEFEFRPGPLLAQIVLADEINRATPRTQSALLEAMEERQVSVERETLTLPRPFMVIATQNPVELEGTFPLPEAQLDRFLMRLRLNYPTRDEERQILQRFKEQQPLTDLQPVLSADSLQHLQTVIRKIHVEPGVENYIVDLVTATRSHNSIELGVSPRGTLALYRASQAYAAVQGRNYVIPDDVKRVAIPVLSHRMIATSQTRLHGQGMEQIVDEILQRVAVPVES</sequence>
<dbReference type="PIRSF" id="PIRSF002849">
    <property type="entry name" value="AAA_ATPase_chaperone_MoxR_prd"/>
    <property type="match status" value="1"/>
</dbReference>
<dbReference type="Gene3D" id="1.10.8.80">
    <property type="entry name" value="Magnesium chelatase subunit I, C-Terminal domain"/>
    <property type="match status" value="1"/>
</dbReference>
<dbReference type="GO" id="GO:0016887">
    <property type="term" value="F:ATP hydrolysis activity"/>
    <property type="evidence" value="ECO:0007669"/>
    <property type="project" value="InterPro"/>
</dbReference>
<protein>
    <submittedName>
        <fullName evidence="6">MoxR-like ATPase</fullName>
    </submittedName>
</protein>
<dbReference type="SUPFAM" id="SSF52540">
    <property type="entry name" value="P-loop containing nucleoside triphosphate hydrolases"/>
    <property type="match status" value="1"/>
</dbReference>
<dbReference type="InterPro" id="IPR027417">
    <property type="entry name" value="P-loop_NTPase"/>
</dbReference>
<proteinExistence type="inferred from homology"/>
<dbReference type="PANTHER" id="PTHR42759">
    <property type="entry name" value="MOXR FAMILY PROTEIN"/>
    <property type="match status" value="1"/>
</dbReference>
<dbReference type="PANTHER" id="PTHR42759:SF5">
    <property type="entry name" value="METHANOL DEHYDROGENASE REGULATOR"/>
    <property type="match status" value="1"/>
</dbReference>
<dbReference type="EMBL" id="QKUF01000021">
    <property type="protein sequence ID" value="PZW24681.1"/>
    <property type="molecule type" value="Genomic_DNA"/>
</dbReference>